<evidence type="ECO:0000313" key="14">
    <source>
        <dbReference type="EMBL" id="KZW03707.1"/>
    </source>
</evidence>
<evidence type="ECO:0000313" key="15">
    <source>
        <dbReference type="Proteomes" id="UP000077266"/>
    </source>
</evidence>
<dbReference type="InterPro" id="IPR052288">
    <property type="entry name" value="GH45_Enzymes"/>
</dbReference>
<evidence type="ECO:0000256" key="1">
    <source>
        <dbReference type="ARBA" id="ARBA00000966"/>
    </source>
</evidence>
<feature type="active site" description="Nucleophile" evidence="10">
    <location>
        <position position="33"/>
    </location>
</feature>
<dbReference type="AlphaFoldDB" id="A0A165QJH0"/>
<dbReference type="GO" id="GO:0030248">
    <property type="term" value="F:cellulose binding"/>
    <property type="evidence" value="ECO:0007669"/>
    <property type="project" value="InterPro"/>
</dbReference>
<dbReference type="Pfam" id="PF00734">
    <property type="entry name" value="CBM_1"/>
    <property type="match status" value="1"/>
</dbReference>
<evidence type="ECO:0000256" key="4">
    <source>
        <dbReference type="ARBA" id="ARBA00022729"/>
    </source>
</evidence>
<protein>
    <recommendedName>
        <fullName evidence="3 10">Cellulase</fullName>
        <ecNumber evidence="3 10">3.2.1.4</ecNumber>
    </recommendedName>
</protein>
<feature type="signal peptide" evidence="12">
    <location>
        <begin position="1"/>
        <end position="21"/>
    </location>
</feature>
<dbReference type="SUPFAM" id="SSF57180">
    <property type="entry name" value="Cellulose-binding domain"/>
    <property type="match status" value="1"/>
</dbReference>
<feature type="compositionally biased region" description="Low complexity" evidence="11">
    <location>
        <begin position="230"/>
        <end position="263"/>
    </location>
</feature>
<organism evidence="14 15">
    <name type="scientific">Exidia glandulosa HHB12029</name>
    <dbReference type="NCBI Taxonomy" id="1314781"/>
    <lineage>
        <taxon>Eukaryota</taxon>
        <taxon>Fungi</taxon>
        <taxon>Dikarya</taxon>
        <taxon>Basidiomycota</taxon>
        <taxon>Agaricomycotina</taxon>
        <taxon>Agaricomycetes</taxon>
        <taxon>Auriculariales</taxon>
        <taxon>Exidiaceae</taxon>
        <taxon>Exidia</taxon>
    </lineage>
</organism>
<accession>A0A165QJH0</accession>
<dbReference type="InterPro" id="IPR036908">
    <property type="entry name" value="RlpA-like_sf"/>
</dbReference>
<evidence type="ECO:0000256" key="11">
    <source>
        <dbReference type="SAM" id="MobiDB-lite"/>
    </source>
</evidence>
<dbReference type="PROSITE" id="PS00562">
    <property type="entry name" value="CBM1_1"/>
    <property type="match status" value="1"/>
</dbReference>
<dbReference type="OrthoDB" id="10035502at2759"/>
<sequence length="305" mass="31685">MAFKSTQAAALALLFAAAANGQSGTGQTTRYWDCCKASCGWTGKAAVNQPVLSCDRNGSKLTDANVKSGCDVGSSGAFTCTDNSPWAINDQLSYGFAAVKLSGQTESQWCCECYELTFTSGPVNGKKFVIQATNTGGDLGSNHFDLLIPGGGVGIFTQGCPAQFGSWNGGQQYGGVSSRAECDNLPAAVRPGCYWRFDWFQNADNPTVSWKKTTCPSELIAKSGCKRNDAAPPTTITSTASSSASTPVQTTTKTTTSSTTTAAPGGGSGTVAQWGQCGGIGYNGPTACASPYTCHTLNDYYSQCY</sequence>
<evidence type="ECO:0000256" key="3">
    <source>
        <dbReference type="ARBA" id="ARBA00012601"/>
    </source>
</evidence>
<dbReference type="InParanoid" id="A0A165QJH0"/>
<dbReference type="Pfam" id="PF02015">
    <property type="entry name" value="Glyco_hydro_45"/>
    <property type="match status" value="1"/>
</dbReference>
<dbReference type="PANTHER" id="PTHR39730">
    <property type="entry name" value="ENDOGLUCANASE 1"/>
    <property type="match status" value="1"/>
</dbReference>
<gene>
    <name evidence="14" type="ORF">EXIGLDRAFT_737629</name>
</gene>
<dbReference type="EC" id="3.2.1.4" evidence="3 10"/>
<keyword evidence="8" id="KW-0326">Glycosidase</keyword>
<evidence type="ECO:0000256" key="10">
    <source>
        <dbReference type="PROSITE-ProRule" id="PRU10069"/>
    </source>
</evidence>
<dbReference type="GO" id="GO:0030245">
    <property type="term" value="P:cellulose catabolic process"/>
    <property type="evidence" value="ECO:0007669"/>
    <property type="project" value="UniProtKB-KW"/>
</dbReference>
<dbReference type="PANTHER" id="PTHR39730:SF1">
    <property type="entry name" value="ENDOGLUCANASE 1"/>
    <property type="match status" value="1"/>
</dbReference>
<proteinExistence type="inferred from homology"/>
<dbReference type="EMBL" id="KV425882">
    <property type="protein sequence ID" value="KZW03707.1"/>
    <property type="molecule type" value="Genomic_DNA"/>
</dbReference>
<dbReference type="GO" id="GO:0008810">
    <property type="term" value="F:cellulase activity"/>
    <property type="evidence" value="ECO:0007669"/>
    <property type="project" value="UniProtKB-EC"/>
</dbReference>
<dbReference type="SUPFAM" id="SSF50685">
    <property type="entry name" value="Barwin-like endoglucanases"/>
    <property type="match status" value="1"/>
</dbReference>
<evidence type="ECO:0000256" key="9">
    <source>
        <dbReference type="ARBA" id="ARBA00023326"/>
    </source>
</evidence>
<dbReference type="SMART" id="SM00236">
    <property type="entry name" value="fCBD"/>
    <property type="match status" value="1"/>
</dbReference>
<dbReference type="PROSITE" id="PS01140">
    <property type="entry name" value="GLYCOSYL_HYDROL_F45"/>
    <property type="match status" value="1"/>
</dbReference>
<dbReference type="InterPro" id="IPR000334">
    <property type="entry name" value="Glyco_hydro_45"/>
</dbReference>
<keyword evidence="4 12" id="KW-0732">Signal</keyword>
<feature type="chain" id="PRO_5007865014" description="Cellulase" evidence="12">
    <location>
        <begin position="22"/>
        <end position="305"/>
    </location>
</feature>
<keyword evidence="5" id="KW-0378">Hydrolase</keyword>
<comment type="similarity">
    <text evidence="2">Belongs to the glycosyl hydrolase 45 (cellulase K) family.</text>
</comment>
<keyword evidence="9" id="KW-0624">Polysaccharide degradation</keyword>
<evidence type="ECO:0000259" key="13">
    <source>
        <dbReference type="PROSITE" id="PS51164"/>
    </source>
</evidence>
<comment type="catalytic activity">
    <reaction evidence="1 10">
        <text>Endohydrolysis of (1-&gt;4)-beta-D-glucosidic linkages in cellulose, lichenin and cereal beta-D-glucans.</text>
        <dbReference type="EC" id="3.2.1.4"/>
    </reaction>
</comment>
<dbReference type="Proteomes" id="UP000077266">
    <property type="component" value="Unassembled WGS sequence"/>
</dbReference>
<dbReference type="STRING" id="1314781.A0A165QJH0"/>
<evidence type="ECO:0000256" key="5">
    <source>
        <dbReference type="ARBA" id="ARBA00022801"/>
    </source>
</evidence>
<reference evidence="14 15" key="1">
    <citation type="journal article" date="2016" name="Mol. Biol. Evol.">
        <title>Comparative Genomics of Early-Diverging Mushroom-Forming Fungi Provides Insights into the Origins of Lignocellulose Decay Capabilities.</title>
        <authorList>
            <person name="Nagy L.G."/>
            <person name="Riley R."/>
            <person name="Tritt A."/>
            <person name="Adam C."/>
            <person name="Daum C."/>
            <person name="Floudas D."/>
            <person name="Sun H."/>
            <person name="Yadav J.S."/>
            <person name="Pangilinan J."/>
            <person name="Larsson K.H."/>
            <person name="Matsuura K."/>
            <person name="Barry K."/>
            <person name="Labutti K."/>
            <person name="Kuo R."/>
            <person name="Ohm R.A."/>
            <person name="Bhattacharya S.S."/>
            <person name="Shirouzu T."/>
            <person name="Yoshinaga Y."/>
            <person name="Martin F.M."/>
            <person name="Grigoriev I.V."/>
            <person name="Hibbett D.S."/>
        </authorList>
    </citation>
    <scope>NUCLEOTIDE SEQUENCE [LARGE SCALE GENOMIC DNA]</scope>
    <source>
        <strain evidence="14 15">HHB12029</strain>
    </source>
</reference>
<evidence type="ECO:0000256" key="7">
    <source>
        <dbReference type="ARBA" id="ARBA00023277"/>
    </source>
</evidence>
<evidence type="ECO:0000256" key="6">
    <source>
        <dbReference type="ARBA" id="ARBA00023001"/>
    </source>
</evidence>
<keyword evidence="6" id="KW-0136">Cellulose degradation</keyword>
<keyword evidence="15" id="KW-1185">Reference proteome</keyword>
<name>A0A165QJH0_EXIGL</name>
<keyword evidence="7" id="KW-0119">Carbohydrate metabolism</keyword>
<dbReference type="InterPro" id="IPR035971">
    <property type="entry name" value="CBD_sf"/>
</dbReference>
<evidence type="ECO:0000256" key="8">
    <source>
        <dbReference type="ARBA" id="ARBA00023295"/>
    </source>
</evidence>
<evidence type="ECO:0000256" key="2">
    <source>
        <dbReference type="ARBA" id="ARBA00007793"/>
    </source>
</evidence>
<evidence type="ECO:0000256" key="12">
    <source>
        <dbReference type="SAM" id="SignalP"/>
    </source>
</evidence>
<dbReference type="GO" id="GO:0005576">
    <property type="term" value="C:extracellular region"/>
    <property type="evidence" value="ECO:0007669"/>
    <property type="project" value="InterPro"/>
</dbReference>
<dbReference type="Gene3D" id="2.40.40.10">
    <property type="entry name" value="RlpA-like domain"/>
    <property type="match status" value="1"/>
</dbReference>
<dbReference type="PROSITE" id="PS51164">
    <property type="entry name" value="CBM1_2"/>
    <property type="match status" value="1"/>
</dbReference>
<feature type="domain" description="CBM1" evidence="13">
    <location>
        <begin position="269"/>
        <end position="305"/>
    </location>
</feature>
<dbReference type="InterPro" id="IPR000254">
    <property type="entry name" value="CBD"/>
</dbReference>
<feature type="region of interest" description="Disordered" evidence="11">
    <location>
        <begin position="230"/>
        <end position="267"/>
    </location>
</feature>